<keyword evidence="3" id="KW-1185">Reference proteome</keyword>
<evidence type="ECO:0008006" key="4">
    <source>
        <dbReference type="Google" id="ProtNLM"/>
    </source>
</evidence>
<accession>A0ABY8XKN9</accession>
<evidence type="ECO:0000313" key="2">
    <source>
        <dbReference type="EMBL" id="WIV56208.1"/>
    </source>
</evidence>
<feature type="region of interest" description="Disordered" evidence="1">
    <location>
        <begin position="36"/>
        <end position="82"/>
    </location>
</feature>
<organism evidence="2 3">
    <name type="scientific">Amycolatopsis nalaikhensis</name>
    <dbReference type="NCBI Taxonomy" id="715472"/>
    <lineage>
        <taxon>Bacteria</taxon>
        <taxon>Bacillati</taxon>
        <taxon>Actinomycetota</taxon>
        <taxon>Actinomycetes</taxon>
        <taxon>Pseudonocardiales</taxon>
        <taxon>Pseudonocardiaceae</taxon>
        <taxon>Amycolatopsis</taxon>
    </lineage>
</organism>
<evidence type="ECO:0000313" key="3">
    <source>
        <dbReference type="Proteomes" id="UP001227101"/>
    </source>
</evidence>
<name>A0ABY8XKN9_9PSEU</name>
<evidence type="ECO:0000256" key="1">
    <source>
        <dbReference type="SAM" id="MobiDB-lite"/>
    </source>
</evidence>
<feature type="compositionally biased region" description="Basic and acidic residues" evidence="1">
    <location>
        <begin position="47"/>
        <end position="58"/>
    </location>
</feature>
<gene>
    <name evidence="2" type="ORF">QP939_46675</name>
</gene>
<dbReference type="Proteomes" id="UP001227101">
    <property type="component" value="Chromosome"/>
</dbReference>
<dbReference type="EMBL" id="CP127173">
    <property type="protein sequence ID" value="WIV56208.1"/>
    <property type="molecule type" value="Genomic_DNA"/>
</dbReference>
<dbReference type="RefSeq" id="WP_285453292.1">
    <property type="nucleotide sequence ID" value="NZ_CP127173.1"/>
</dbReference>
<reference evidence="2 3" key="1">
    <citation type="submission" date="2023-06" db="EMBL/GenBank/DDBJ databases">
        <authorList>
            <person name="Oyuntsetseg B."/>
            <person name="Kim S.B."/>
        </authorList>
    </citation>
    <scope>NUCLEOTIDE SEQUENCE [LARGE SCALE GENOMIC DNA]</scope>
    <source>
        <strain evidence="2 3">2-2</strain>
    </source>
</reference>
<protein>
    <recommendedName>
        <fullName evidence="4">Transposase</fullName>
    </recommendedName>
</protein>
<proteinExistence type="predicted"/>
<sequence length="82" mass="9425">MPDTAVTSRFTELVCADDDWVRAEFAEIVAANFPAEPVPPARAPRARRPEVPRTERKTYARPSFVPRSCERRQRSPPLFPTW</sequence>